<sequence>MSIATPTSRPNASTRRPHRALQTSVNRLRELMGRPAVLPTYSPRSRR</sequence>
<reference evidence="2 3" key="1">
    <citation type="submission" date="2014-01" db="EMBL/GenBank/DDBJ databases">
        <authorList>
            <person name="Dobos K."/>
            <person name="Lenaerts A."/>
            <person name="Ordway D."/>
            <person name="DeGroote M.A."/>
            <person name="Parker T."/>
            <person name="Sizemore C."/>
            <person name="Tallon L.J."/>
            <person name="Sadzewicz L.K."/>
            <person name="Sengamalay N."/>
            <person name="Fraser C.M."/>
            <person name="Hine E."/>
            <person name="Shefchek K.A."/>
            <person name="Das S.P."/>
            <person name="Tettelin H."/>
        </authorList>
    </citation>
    <scope>NUCLEOTIDE SEQUENCE [LARGE SCALE GENOMIC DNA]</scope>
    <source>
        <strain evidence="2 3">Harvey</strain>
    </source>
</reference>
<proteinExistence type="predicted"/>
<evidence type="ECO:0000313" key="2">
    <source>
        <dbReference type="EMBL" id="EUA93926.1"/>
    </source>
</evidence>
<gene>
    <name evidence="2" type="ORF">I551_8798</name>
</gene>
<evidence type="ECO:0000313" key="3">
    <source>
        <dbReference type="Proteomes" id="UP000020681"/>
    </source>
</evidence>
<organism evidence="2 3">
    <name type="scientific">Mycobacterium ulcerans str. Harvey</name>
    <dbReference type="NCBI Taxonomy" id="1299332"/>
    <lineage>
        <taxon>Bacteria</taxon>
        <taxon>Bacillati</taxon>
        <taxon>Actinomycetota</taxon>
        <taxon>Actinomycetes</taxon>
        <taxon>Mycobacteriales</taxon>
        <taxon>Mycobacteriaceae</taxon>
        <taxon>Mycobacterium</taxon>
        <taxon>Mycobacterium ulcerans group</taxon>
    </lineage>
</organism>
<protein>
    <submittedName>
        <fullName evidence="2">Uncharacterized protein</fullName>
    </submittedName>
</protein>
<name>A0ABN0RAN9_MYCUL</name>
<dbReference type="Proteomes" id="UP000020681">
    <property type="component" value="Unassembled WGS sequence"/>
</dbReference>
<comment type="caution">
    <text evidence="2">The sequence shown here is derived from an EMBL/GenBank/DDBJ whole genome shotgun (WGS) entry which is preliminary data.</text>
</comment>
<feature type="compositionally biased region" description="Polar residues" evidence="1">
    <location>
        <begin position="1"/>
        <end position="14"/>
    </location>
</feature>
<keyword evidence="3" id="KW-1185">Reference proteome</keyword>
<accession>A0ABN0RAN9</accession>
<dbReference type="EMBL" id="JAOL01000031">
    <property type="protein sequence ID" value="EUA93926.1"/>
    <property type="molecule type" value="Genomic_DNA"/>
</dbReference>
<evidence type="ECO:0000256" key="1">
    <source>
        <dbReference type="SAM" id="MobiDB-lite"/>
    </source>
</evidence>
<feature type="region of interest" description="Disordered" evidence="1">
    <location>
        <begin position="1"/>
        <end position="47"/>
    </location>
</feature>